<dbReference type="GO" id="GO:0008270">
    <property type="term" value="F:zinc ion binding"/>
    <property type="evidence" value="ECO:0007669"/>
    <property type="project" value="InterPro"/>
</dbReference>
<dbReference type="InterPro" id="IPR050815">
    <property type="entry name" value="TF_fung"/>
</dbReference>
<keyword evidence="5" id="KW-0539">Nucleus</keyword>
<reference evidence="7" key="1">
    <citation type="submission" date="2021-10" db="EMBL/GenBank/DDBJ databases">
        <authorList>
            <person name="Piombo E."/>
        </authorList>
    </citation>
    <scope>NUCLEOTIDE SEQUENCE</scope>
</reference>
<dbReference type="CDD" id="cd12148">
    <property type="entry name" value="fungal_TF_MHR"/>
    <property type="match status" value="1"/>
</dbReference>
<evidence type="ECO:0000256" key="3">
    <source>
        <dbReference type="ARBA" id="ARBA00023015"/>
    </source>
</evidence>
<evidence type="ECO:0000259" key="6">
    <source>
        <dbReference type="SMART" id="SM00906"/>
    </source>
</evidence>
<evidence type="ECO:0000256" key="1">
    <source>
        <dbReference type="ARBA" id="ARBA00004123"/>
    </source>
</evidence>
<dbReference type="GO" id="GO:0003677">
    <property type="term" value="F:DNA binding"/>
    <property type="evidence" value="ECO:0007669"/>
    <property type="project" value="InterPro"/>
</dbReference>
<protein>
    <recommendedName>
        <fullName evidence="6">Xylanolytic transcriptional activator regulatory domain-containing protein</fullName>
    </recommendedName>
</protein>
<evidence type="ECO:0000256" key="4">
    <source>
        <dbReference type="ARBA" id="ARBA00023163"/>
    </source>
</evidence>
<dbReference type="GO" id="GO:0005634">
    <property type="term" value="C:nucleus"/>
    <property type="evidence" value="ECO:0007669"/>
    <property type="project" value="UniProtKB-SubCell"/>
</dbReference>
<evidence type="ECO:0000313" key="7">
    <source>
        <dbReference type="EMBL" id="CAH0004299.1"/>
    </source>
</evidence>
<dbReference type="EMBL" id="CABFNO020001566">
    <property type="protein sequence ID" value="CAH0004299.1"/>
    <property type="molecule type" value="Genomic_DNA"/>
</dbReference>
<dbReference type="InterPro" id="IPR007219">
    <property type="entry name" value="XnlR_reg_dom"/>
</dbReference>
<evidence type="ECO:0000256" key="2">
    <source>
        <dbReference type="ARBA" id="ARBA00022723"/>
    </source>
</evidence>
<accession>A0A9N9V184</accession>
<comment type="subcellular location">
    <subcellularLocation>
        <location evidence="1">Nucleus</location>
    </subcellularLocation>
</comment>
<keyword evidence="3" id="KW-0805">Transcription regulation</keyword>
<feature type="domain" description="Xylanolytic transcriptional activator regulatory" evidence="6">
    <location>
        <begin position="119"/>
        <end position="188"/>
    </location>
</feature>
<gene>
    <name evidence="7" type="ORF">CBYS24578_00011839</name>
</gene>
<keyword evidence="8" id="KW-1185">Reference proteome</keyword>
<name>A0A9N9V184_9HYPO</name>
<dbReference type="Pfam" id="PF04082">
    <property type="entry name" value="Fungal_trans"/>
    <property type="match status" value="1"/>
</dbReference>
<keyword evidence="4" id="KW-0804">Transcription</keyword>
<organism evidence="7 8">
    <name type="scientific">Clonostachys byssicola</name>
    <dbReference type="NCBI Taxonomy" id="160290"/>
    <lineage>
        <taxon>Eukaryota</taxon>
        <taxon>Fungi</taxon>
        <taxon>Dikarya</taxon>
        <taxon>Ascomycota</taxon>
        <taxon>Pezizomycotina</taxon>
        <taxon>Sordariomycetes</taxon>
        <taxon>Hypocreomycetidae</taxon>
        <taxon>Hypocreales</taxon>
        <taxon>Bionectriaceae</taxon>
        <taxon>Clonostachys</taxon>
    </lineage>
</organism>
<keyword evidence="2" id="KW-0479">Metal-binding</keyword>
<dbReference type="PANTHER" id="PTHR47338">
    <property type="entry name" value="ZN(II)2CYS6 TRANSCRIPTION FACTOR (EUROFUNG)-RELATED"/>
    <property type="match status" value="1"/>
</dbReference>
<dbReference type="Proteomes" id="UP000754883">
    <property type="component" value="Unassembled WGS sequence"/>
</dbReference>
<dbReference type="GO" id="GO:0006351">
    <property type="term" value="P:DNA-templated transcription"/>
    <property type="evidence" value="ECO:0007669"/>
    <property type="project" value="InterPro"/>
</dbReference>
<proteinExistence type="predicted"/>
<dbReference type="AlphaFoldDB" id="A0A9N9V184"/>
<sequence length="447" mass="51019">MGFRISPSLFIEDDLAEELVGLYFRYVHVAFHNIFHQPSVEAGLRTRTLPTILLLFMASLSGRFSTHLSLAEIPIRERGLPYWMEAEQLIDFYSTSLLTIQACIMAAAYLSIEGDANSESVFLSVACRMALVLDLPNSAVETRLERDLNLRVWWSLIAVDTWSSGSHQIPRALPVRHDVPLPMDEHAFANVRPDEPVGDADSPKSPFVDPEPSIFAQMIPLNQLLYRILDFSSQVLLNPADTNIADGTKELCTSLEDWYDQLPPSLKYTPENHSLWARKGSGRKYTILHINHHYAGQLLFFRFLYICQQRSDLPANDPRQLYAAKCKAHAASLCELLQRADDTPGSEVRYPLIAHLLVVTSAIQLFTLLFSPDEEDISRAKQRLEQNFGRLSRLRKYWPNLDASVAKFETFHLACKAGELDVFRMDRWLLEFMLDYTQGVSKRREND</sequence>
<dbReference type="PANTHER" id="PTHR47338:SF16">
    <property type="entry name" value="TRANSCRIPTION FACTOR, PUTATIVE (AFU_ORTHOLOGUE AFUA_2G09360)-RELATED"/>
    <property type="match status" value="1"/>
</dbReference>
<evidence type="ECO:0000313" key="8">
    <source>
        <dbReference type="Proteomes" id="UP000754883"/>
    </source>
</evidence>
<dbReference type="GO" id="GO:0000981">
    <property type="term" value="F:DNA-binding transcription factor activity, RNA polymerase II-specific"/>
    <property type="evidence" value="ECO:0007669"/>
    <property type="project" value="InterPro"/>
</dbReference>
<dbReference type="OrthoDB" id="1924787at2759"/>
<dbReference type="SMART" id="SM00906">
    <property type="entry name" value="Fungal_trans"/>
    <property type="match status" value="1"/>
</dbReference>
<evidence type="ECO:0000256" key="5">
    <source>
        <dbReference type="ARBA" id="ARBA00023242"/>
    </source>
</evidence>
<comment type="caution">
    <text evidence="7">The sequence shown here is derived from an EMBL/GenBank/DDBJ whole genome shotgun (WGS) entry which is preliminary data.</text>
</comment>